<evidence type="ECO:0000313" key="5">
    <source>
        <dbReference type="Proteomes" id="UP000002630"/>
    </source>
</evidence>
<keyword evidence="5" id="KW-1185">Reference proteome</keyword>
<feature type="compositionally biased region" description="Basic residues" evidence="1">
    <location>
        <begin position="80"/>
        <end position="95"/>
    </location>
</feature>
<sequence length="564" mass="61834">MHVVCAPAVLLLSLVTRAGAFAFSSAPSDSCFHHTVNNRRSSNSGRRSLASRRAALRCSRREMQRHSRHDVSFGLSSSRQHCRQAGRQLLRRHGLAVHPPAAATATTTSRSMHQGDANGEGEEEEEEEEEEEDRLDQARRRLPQQQQQQQPKRRGQQSRADFLRAGASMVGFAGAVLGAQQEAARAIDLGGVEFGFGNKNAFTIPPEDNPDGLRSPRPLAYRIEYTDPPTTVPFPRDTEPNLVKEIAGQGLVFFGVHGEDAPDPALAADVIGKLSASLKNQAAIGLEQVEMQFQPALDSYVAGGDQGGDGKDEDLDSADAELARATQWAERCAFPFENFLPLFHLARRRGLPMVALGVDSEKVFDVMQNGMDSLGEDDRNAYVSDFKGFVTYVRDKGFQVYADKLIFPSYDRLKEAGLLGSKPPTKPNFFAARILADEAVASKAVDWATDNKGLKLFVVQREDHVKFGFGASGRAARIAKSLGAEMPTKSVLINPTAEGSLSQSRSLRLALEYADDLQNGKPLANYLWFSKSPKVNQIPRMVNPEDKGWLERINLYDLKGAAPS</sequence>
<accession>D7G8B6</accession>
<feature type="compositionally biased region" description="Acidic residues" evidence="1">
    <location>
        <begin position="119"/>
        <end position="134"/>
    </location>
</feature>
<dbReference type="EMBL" id="FN649117">
    <property type="protein sequence ID" value="CBJ27968.1"/>
    <property type="molecule type" value="Genomic_DNA"/>
</dbReference>
<dbReference type="SUPFAM" id="SSF159501">
    <property type="entry name" value="EreA/ChaN-like"/>
    <property type="match status" value="1"/>
</dbReference>
<dbReference type="eggNOG" id="ENOG502S33F">
    <property type="taxonomic scope" value="Eukaryota"/>
</dbReference>
<evidence type="ECO:0000256" key="2">
    <source>
        <dbReference type="SAM" id="SignalP"/>
    </source>
</evidence>
<proteinExistence type="predicted"/>
<feature type="chain" id="PRO_5003095891" description="Haem-binding uptake Tiki superfamily ChaN domain-containing protein" evidence="2">
    <location>
        <begin position="21"/>
        <end position="564"/>
    </location>
</feature>
<name>D7G8B6_ECTSI</name>
<dbReference type="EMBL" id="FN649758">
    <property type="protein sequence ID" value="CBJ27968.1"/>
    <property type="molecule type" value="Genomic_DNA"/>
</dbReference>
<dbReference type="InterPro" id="IPR007314">
    <property type="entry name" value="Cofac_haem-bd_dom"/>
</dbReference>
<dbReference type="OrthoDB" id="206244at2759"/>
<keyword evidence="2" id="KW-0732">Signal</keyword>
<dbReference type="AlphaFoldDB" id="D7G8B6"/>
<evidence type="ECO:0000259" key="3">
    <source>
        <dbReference type="Pfam" id="PF04187"/>
    </source>
</evidence>
<gene>
    <name evidence="4" type="ORF">Esi_0088_0046</name>
</gene>
<dbReference type="Proteomes" id="UP000002630">
    <property type="component" value="Linkage Group LG33"/>
</dbReference>
<dbReference type="Pfam" id="PF04187">
    <property type="entry name" value="Cofac_haem_bdg"/>
    <property type="match status" value="1"/>
</dbReference>
<dbReference type="InParanoid" id="D7G8B6"/>
<feature type="compositionally biased region" description="Basic and acidic residues" evidence="1">
    <location>
        <begin position="59"/>
        <end position="71"/>
    </location>
</feature>
<reference evidence="4 5" key="1">
    <citation type="journal article" date="2010" name="Nature">
        <title>The Ectocarpus genome and the independent evolution of multicellularity in brown algae.</title>
        <authorList>
            <person name="Cock J.M."/>
            <person name="Sterck L."/>
            <person name="Rouze P."/>
            <person name="Scornet D."/>
            <person name="Allen A.E."/>
            <person name="Amoutzias G."/>
            <person name="Anthouard V."/>
            <person name="Artiguenave F."/>
            <person name="Aury J.M."/>
            <person name="Badger J.H."/>
            <person name="Beszteri B."/>
            <person name="Billiau K."/>
            <person name="Bonnet E."/>
            <person name="Bothwell J.H."/>
            <person name="Bowler C."/>
            <person name="Boyen C."/>
            <person name="Brownlee C."/>
            <person name="Carrano C.J."/>
            <person name="Charrier B."/>
            <person name="Cho G.Y."/>
            <person name="Coelho S.M."/>
            <person name="Collen J."/>
            <person name="Corre E."/>
            <person name="Da Silva C."/>
            <person name="Delage L."/>
            <person name="Delaroque N."/>
            <person name="Dittami S.M."/>
            <person name="Doulbeau S."/>
            <person name="Elias M."/>
            <person name="Farnham G."/>
            <person name="Gachon C.M."/>
            <person name="Gschloessl B."/>
            <person name="Heesch S."/>
            <person name="Jabbari K."/>
            <person name="Jubin C."/>
            <person name="Kawai H."/>
            <person name="Kimura K."/>
            <person name="Kloareg B."/>
            <person name="Kupper F.C."/>
            <person name="Lang D."/>
            <person name="Le Bail A."/>
            <person name="Leblanc C."/>
            <person name="Lerouge P."/>
            <person name="Lohr M."/>
            <person name="Lopez P.J."/>
            <person name="Martens C."/>
            <person name="Maumus F."/>
            <person name="Michel G."/>
            <person name="Miranda-Saavedra D."/>
            <person name="Morales J."/>
            <person name="Moreau H."/>
            <person name="Motomura T."/>
            <person name="Nagasato C."/>
            <person name="Napoli C.A."/>
            <person name="Nelson D.R."/>
            <person name="Nyvall-Collen P."/>
            <person name="Peters A.F."/>
            <person name="Pommier C."/>
            <person name="Potin P."/>
            <person name="Poulain J."/>
            <person name="Quesneville H."/>
            <person name="Read B."/>
            <person name="Rensing S.A."/>
            <person name="Ritter A."/>
            <person name="Rousvoal S."/>
            <person name="Samanta M."/>
            <person name="Samson G."/>
            <person name="Schroeder D.C."/>
            <person name="Segurens B."/>
            <person name="Strittmatter M."/>
            <person name="Tonon T."/>
            <person name="Tregear J.W."/>
            <person name="Valentin K."/>
            <person name="von Dassow P."/>
            <person name="Yamagishi T."/>
            <person name="Van de Peer Y."/>
            <person name="Wincker P."/>
        </authorList>
    </citation>
    <scope>NUCLEOTIDE SEQUENCE [LARGE SCALE GENOMIC DNA]</scope>
    <source>
        <strain evidence="5">Ec32 / CCAP1310/4</strain>
    </source>
</reference>
<organism evidence="4 5">
    <name type="scientific">Ectocarpus siliculosus</name>
    <name type="common">Brown alga</name>
    <name type="synonym">Conferva siliculosa</name>
    <dbReference type="NCBI Taxonomy" id="2880"/>
    <lineage>
        <taxon>Eukaryota</taxon>
        <taxon>Sar</taxon>
        <taxon>Stramenopiles</taxon>
        <taxon>Ochrophyta</taxon>
        <taxon>PX clade</taxon>
        <taxon>Phaeophyceae</taxon>
        <taxon>Ectocarpales</taxon>
        <taxon>Ectocarpaceae</taxon>
        <taxon>Ectocarpus</taxon>
    </lineage>
</organism>
<feature type="signal peptide" evidence="2">
    <location>
        <begin position="1"/>
        <end position="20"/>
    </location>
</feature>
<feature type="domain" description="Haem-binding uptake Tiki superfamily ChaN" evidence="3">
    <location>
        <begin position="242"/>
        <end position="471"/>
    </location>
</feature>
<protein>
    <recommendedName>
        <fullName evidence="3">Haem-binding uptake Tiki superfamily ChaN domain-containing protein</fullName>
    </recommendedName>
</protein>
<dbReference type="Gene3D" id="3.40.50.11550">
    <property type="match status" value="1"/>
</dbReference>
<evidence type="ECO:0000256" key="1">
    <source>
        <dbReference type="SAM" id="MobiDB-lite"/>
    </source>
</evidence>
<dbReference type="CDD" id="cd14727">
    <property type="entry name" value="ChanN-like"/>
    <property type="match status" value="1"/>
</dbReference>
<feature type="region of interest" description="Disordered" evidence="1">
    <location>
        <begin position="58"/>
        <end position="159"/>
    </location>
</feature>
<evidence type="ECO:0000313" key="4">
    <source>
        <dbReference type="EMBL" id="CBJ27968.1"/>
    </source>
</evidence>